<dbReference type="InterPro" id="IPR013785">
    <property type="entry name" value="Aldolase_TIM"/>
</dbReference>
<dbReference type="Proteomes" id="UP000321561">
    <property type="component" value="Chromosome"/>
</dbReference>
<comment type="cofactor">
    <cofactor evidence="1">
        <name>[4Fe-4S] cluster</name>
        <dbReference type="ChEBI" id="CHEBI:49883"/>
    </cofactor>
</comment>
<feature type="domain" description="Radical SAM core" evidence="7">
    <location>
        <begin position="14"/>
        <end position="267"/>
    </location>
</feature>
<organism evidence="8 9">
    <name type="scientific">Leptotrichia hongkongensis</name>
    <dbReference type="NCBI Taxonomy" id="554406"/>
    <lineage>
        <taxon>Bacteria</taxon>
        <taxon>Fusobacteriati</taxon>
        <taxon>Fusobacteriota</taxon>
        <taxon>Fusobacteriia</taxon>
        <taxon>Fusobacteriales</taxon>
        <taxon>Leptotrichiaceae</taxon>
        <taxon>Leptotrichia</taxon>
    </lineage>
</organism>
<dbReference type="PIRSF" id="PIRSF000371">
    <property type="entry name" value="PFL_act_enz"/>
    <property type="match status" value="1"/>
</dbReference>
<dbReference type="SFLD" id="SFLDG01118">
    <property type="entry name" value="activating_enzymes__group_2"/>
    <property type="match status" value="1"/>
</dbReference>
<dbReference type="InterPro" id="IPR012839">
    <property type="entry name" value="Organic_radical_activase"/>
</dbReference>
<keyword evidence="2" id="KW-0004">4Fe-4S</keyword>
<evidence type="ECO:0000256" key="1">
    <source>
        <dbReference type="ARBA" id="ARBA00001966"/>
    </source>
</evidence>
<keyword evidence="6" id="KW-0411">Iron-sulfur</keyword>
<evidence type="ECO:0000256" key="4">
    <source>
        <dbReference type="ARBA" id="ARBA00022723"/>
    </source>
</evidence>
<dbReference type="InterPro" id="IPR058240">
    <property type="entry name" value="rSAM_sf"/>
</dbReference>
<dbReference type="EMBL" id="AP019846">
    <property type="protein sequence ID" value="BBM60259.1"/>
    <property type="molecule type" value="Genomic_DNA"/>
</dbReference>
<evidence type="ECO:0000256" key="6">
    <source>
        <dbReference type="ARBA" id="ARBA00023014"/>
    </source>
</evidence>
<dbReference type="SFLD" id="SFLDG01066">
    <property type="entry name" value="organic_radical-activating_enz"/>
    <property type="match status" value="1"/>
</dbReference>
<dbReference type="SFLD" id="SFLDS00029">
    <property type="entry name" value="Radical_SAM"/>
    <property type="match status" value="1"/>
</dbReference>
<dbReference type="CDD" id="cd01335">
    <property type="entry name" value="Radical_SAM"/>
    <property type="match status" value="1"/>
</dbReference>
<dbReference type="AlphaFoldDB" id="A0A510LA82"/>
<dbReference type="RefSeq" id="WP_147006129.1">
    <property type="nucleotide sequence ID" value="NZ_AP019846.1"/>
</dbReference>
<dbReference type="InterPro" id="IPR040074">
    <property type="entry name" value="BssD/PflA/YjjW"/>
</dbReference>
<dbReference type="Pfam" id="PF04055">
    <property type="entry name" value="Radical_SAM"/>
    <property type="match status" value="1"/>
</dbReference>
<evidence type="ECO:0000256" key="3">
    <source>
        <dbReference type="ARBA" id="ARBA00022691"/>
    </source>
</evidence>
<dbReference type="KEGG" id="lhg:JMUB5056_1856"/>
<dbReference type="PROSITE" id="PS51918">
    <property type="entry name" value="RADICAL_SAM"/>
    <property type="match status" value="1"/>
</dbReference>
<sequence>MRALVTDIERGATFDGPGIRTVVYFKGCPLRCLWCSNPETQKLENEFWDYDGSLYKGNKNQCSGCPAANSLKQVAKDMTLEEVFEIVMKDENFYRNSGGGVTLSGGEILVNSAFAIELFEKLKEEYINTAIETTGYGNYKDLENLAKLTDTVLFDIKHLNSQKHKEYTSVSNEIILENLTKLSKWHKKIIMRFPFIKGINDDEKNIRQTAEFLKKLNLLEVNILPYHTMGLEKYRKLGREYPMKTLEKHTQAELDNAVGIMNSYGLKAKLYG</sequence>
<dbReference type="GO" id="GO:0051539">
    <property type="term" value="F:4 iron, 4 sulfur cluster binding"/>
    <property type="evidence" value="ECO:0007669"/>
    <property type="project" value="UniProtKB-KW"/>
</dbReference>
<proteinExistence type="predicted"/>
<dbReference type="SUPFAM" id="SSF102114">
    <property type="entry name" value="Radical SAM enzymes"/>
    <property type="match status" value="1"/>
</dbReference>
<gene>
    <name evidence="8" type="ORF">JMUB5056_1856</name>
</gene>
<dbReference type="PANTHER" id="PTHR30352:SF4">
    <property type="entry name" value="PYRUVATE FORMATE-LYASE 2-ACTIVATING ENZYME"/>
    <property type="match status" value="1"/>
</dbReference>
<reference evidence="8 9" key="1">
    <citation type="submission" date="2019-07" db="EMBL/GenBank/DDBJ databases">
        <title>Complete Genome Sequence of Leptotrichia hongkongensis Strain JMUB5056.</title>
        <authorList>
            <person name="Watanabe S."/>
            <person name="Cui L."/>
        </authorList>
    </citation>
    <scope>NUCLEOTIDE SEQUENCE [LARGE SCALE GENOMIC DNA]</scope>
    <source>
        <strain evidence="8 9">JMUB5056</strain>
    </source>
</reference>
<dbReference type="NCBIfam" id="TIGR02494">
    <property type="entry name" value="PFLE_PFLC"/>
    <property type="match status" value="1"/>
</dbReference>
<dbReference type="Gene3D" id="3.20.20.70">
    <property type="entry name" value="Aldolase class I"/>
    <property type="match status" value="1"/>
</dbReference>
<evidence type="ECO:0000313" key="9">
    <source>
        <dbReference type="Proteomes" id="UP000321561"/>
    </source>
</evidence>
<dbReference type="InterPro" id="IPR034457">
    <property type="entry name" value="Organic_radical-activating"/>
</dbReference>
<accession>A0A510LA82</accession>
<dbReference type="PANTHER" id="PTHR30352">
    <property type="entry name" value="PYRUVATE FORMATE-LYASE-ACTIVATING ENZYME"/>
    <property type="match status" value="1"/>
</dbReference>
<dbReference type="GO" id="GO:0046872">
    <property type="term" value="F:metal ion binding"/>
    <property type="evidence" value="ECO:0007669"/>
    <property type="project" value="UniProtKB-KW"/>
</dbReference>
<evidence type="ECO:0000313" key="8">
    <source>
        <dbReference type="EMBL" id="BBM60259.1"/>
    </source>
</evidence>
<evidence type="ECO:0000259" key="7">
    <source>
        <dbReference type="PROSITE" id="PS51918"/>
    </source>
</evidence>
<evidence type="ECO:0000256" key="5">
    <source>
        <dbReference type="ARBA" id="ARBA00023004"/>
    </source>
</evidence>
<keyword evidence="4" id="KW-0479">Metal-binding</keyword>
<protein>
    <submittedName>
        <fullName evidence="8">Glycyl-radical enzyme activating protein family</fullName>
    </submittedName>
</protein>
<name>A0A510LA82_9FUSO</name>
<dbReference type="OrthoDB" id="9782387at2"/>
<dbReference type="GO" id="GO:0016491">
    <property type="term" value="F:oxidoreductase activity"/>
    <property type="evidence" value="ECO:0007669"/>
    <property type="project" value="InterPro"/>
</dbReference>
<dbReference type="InterPro" id="IPR007197">
    <property type="entry name" value="rSAM"/>
</dbReference>
<evidence type="ECO:0000256" key="2">
    <source>
        <dbReference type="ARBA" id="ARBA00022485"/>
    </source>
</evidence>
<keyword evidence="5" id="KW-0408">Iron</keyword>
<keyword evidence="3" id="KW-0949">S-adenosyl-L-methionine</keyword>